<dbReference type="InterPro" id="IPR045053">
    <property type="entry name" value="MAN-like"/>
</dbReference>
<dbReference type="InterPro" id="IPR017853">
    <property type="entry name" value="GH"/>
</dbReference>
<protein>
    <recommendedName>
        <fullName evidence="4">DUF5060 domain-containing protein</fullName>
    </recommendedName>
</protein>
<dbReference type="AlphaFoldDB" id="A0A7J3N018"/>
<keyword evidence="1" id="KW-1133">Transmembrane helix</keyword>
<dbReference type="Gene3D" id="3.20.20.80">
    <property type="entry name" value="Glycosidases"/>
    <property type="match status" value="1"/>
</dbReference>
<comment type="caution">
    <text evidence="3">The sequence shown here is derived from an EMBL/GenBank/DDBJ whole genome shotgun (WGS) entry which is preliminary data.</text>
</comment>
<organism evidence="3">
    <name type="scientific">Ignisphaera aggregans</name>
    <dbReference type="NCBI Taxonomy" id="334771"/>
    <lineage>
        <taxon>Archaea</taxon>
        <taxon>Thermoproteota</taxon>
        <taxon>Thermoprotei</taxon>
        <taxon>Desulfurococcales</taxon>
        <taxon>Desulfurococcaceae</taxon>
        <taxon>Ignisphaera</taxon>
    </lineage>
</organism>
<dbReference type="SUPFAM" id="SSF51445">
    <property type="entry name" value="(Trans)glycosidases"/>
    <property type="match status" value="1"/>
</dbReference>
<gene>
    <name evidence="2" type="ORF">ENT99_07045</name>
    <name evidence="3" type="ORF">ENU64_06840</name>
</gene>
<proteinExistence type="predicted"/>
<keyword evidence="1" id="KW-0472">Membrane</keyword>
<dbReference type="GO" id="GO:0004553">
    <property type="term" value="F:hydrolase activity, hydrolyzing O-glycosyl compounds"/>
    <property type="evidence" value="ECO:0007669"/>
    <property type="project" value="InterPro"/>
</dbReference>
<evidence type="ECO:0008006" key="4">
    <source>
        <dbReference type="Google" id="ProtNLM"/>
    </source>
</evidence>
<dbReference type="InterPro" id="IPR013783">
    <property type="entry name" value="Ig-like_fold"/>
</dbReference>
<evidence type="ECO:0000256" key="1">
    <source>
        <dbReference type="SAM" id="Phobius"/>
    </source>
</evidence>
<dbReference type="EMBL" id="DTDH01000186">
    <property type="protein sequence ID" value="HGT99127.1"/>
    <property type="molecule type" value="Genomic_DNA"/>
</dbReference>
<dbReference type="PANTHER" id="PTHR31451">
    <property type="match status" value="1"/>
</dbReference>
<feature type="transmembrane region" description="Helical" evidence="1">
    <location>
        <begin position="7"/>
        <end position="28"/>
    </location>
</feature>
<accession>A0A7J3N018</accession>
<keyword evidence="1" id="KW-0812">Transmembrane</keyword>
<name>A0A7J3N018_9CREN</name>
<dbReference type="Gene3D" id="2.60.40.10">
    <property type="entry name" value="Immunoglobulins"/>
    <property type="match status" value="1"/>
</dbReference>
<evidence type="ECO:0000313" key="2">
    <source>
        <dbReference type="EMBL" id="HFQ79432.1"/>
    </source>
</evidence>
<dbReference type="EMBL" id="DTAU01000134">
    <property type="protein sequence ID" value="HFQ79432.1"/>
    <property type="molecule type" value="Genomic_DNA"/>
</dbReference>
<evidence type="ECO:0000313" key="3">
    <source>
        <dbReference type="EMBL" id="HGT99127.1"/>
    </source>
</evidence>
<reference evidence="3" key="1">
    <citation type="journal article" date="2020" name="mSystems">
        <title>Genome- and Community-Level Interaction Insights into Carbon Utilization and Element Cycling Functions of Hydrothermarchaeota in Hydrothermal Sediment.</title>
        <authorList>
            <person name="Zhou Z."/>
            <person name="Liu Y."/>
            <person name="Xu W."/>
            <person name="Pan J."/>
            <person name="Luo Z.H."/>
            <person name="Li M."/>
        </authorList>
    </citation>
    <scope>NUCLEOTIDE SEQUENCE [LARGE SCALE GENOMIC DNA]</scope>
    <source>
        <strain evidence="2">SpSt-629</strain>
        <strain evidence="3">SpSt-688</strain>
    </source>
</reference>
<sequence length="837" mass="95816">MESKKRIAIYLVVIIVLASITVYSYYYLVRESDKEVTPKTLPTEFTSPITQTTPVEISTPITNTIRDEEDITKNTLTTPTTSSQETVTTVTDYTTSIASQPPLYHSPTETSPQEKGLAMNIIYYPKTIISCYEKIEVMFNISNLMYRNPYNSSDIDVVGYIYTPNNEVIKIPAFYTRNYTIQSMGSREHIVLFNTPPLWALRFTPKVSGEYRVVIEARNSSGVKISSEELKIQVSECRNKRGFISVDESKKFLVFEDGSSEIMIGINLAWPPNKLEAISFYSSWFKRLKELGVKVVRIGLVPWSLNLEWSNLNRYSLADAARIDEIIRLAEEHDIYIIFVFMWHNELADDWGNNPYNALRGGPIKNPEEFWSNPIAIDIFKNKVRYIIARWGYSPHILAWELANEADLTSNFFSIRDAFVNWVKEISSYVKLLDPYKRPVTVNLADYNSEPRVWNIESIDLITVHRYGPTGFKDIGSSIPSIIDSLWNTYRKPVVITEFGVDYRWIGMQGFTGIPYWAIDREGIGLHEGLWSSTLSGSPISAMSWWWDTQIERYNLFYHFKALSEFLKGVDPVKGRLSRLNVYVESASTIEGNTTSLILYPSAGWIWVSPVKQNIYTIYPNGKIEGDTSLLSGFVYGKGHNQRTLNPIFIVTFLDRGRMILNVNSVGRGSAVVSIYVNNTKIEEKVLPDIDGKSDEDANEYNIDITIDFEPGTYEIRIDNEGIDWYTWNYIVFENTIYASAKVQAIGLGNKSFAIMWIRNTDFNWWNYAVLNKSPIPLKNVVISVEGLEDGMYVVEFWDTFRGEVVESKEVMVTQGKACISIDSLEKDLALKMYKTE</sequence>